<comment type="caution">
    <text evidence="1">The sequence shown here is derived from an EMBL/GenBank/DDBJ whole genome shotgun (WGS) entry which is preliminary data.</text>
</comment>
<reference evidence="1" key="1">
    <citation type="submission" date="2016-10" db="EMBL/GenBank/DDBJ databases">
        <authorList>
            <person name="Benchimol M."/>
            <person name="Almeida L.G."/>
            <person name="Vasconcelos A.T."/>
            <person name="Perreira-Neves A."/>
            <person name="Rosa I.A."/>
            <person name="Tasca T."/>
            <person name="Bogo M.R."/>
            <person name="de Souza W."/>
        </authorList>
    </citation>
    <scope>NUCLEOTIDE SEQUENCE [LARGE SCALE GENOMIC DNA]</scope>
    <source>
        <strain evidence="1">K</strain>
    </source>
</reference>
<dbReference type="Proteomes" id="UP000179807">
    <property type="component" value="Unassembled WGS sequence"/>
</dbReference>
<gene>
    <name evidence="1" type="ORF">TRFO_12840</name>
</gene>
<dbReference type="AlphaFoldDB" id="A0A1J4L4T9"/>
<dbReference type="EMBL" id="MLAK01000057">
    <property type="protein sequence ID" value="OHT16949.1"/>
    <property type="molecule type" value="Genomic_DNA"/>
</dbReference>
<evidence type="ECO:0000313" key="1">
    <source>
        <dbReference type="EMBL" id="OHT16949.1"/>
    </source>
</evidence>
<evidence type="ECO:0000313" key="2">
    <source>
        <dbReference type="Proteomes" id="UP000179807"/>
    </source>
</evidence>
<keyword evidence="2" id="KW-1185">Reference proteome</keyword>
<proteinExistence type="predicted"/>
<sequence length="321" mass="37805">MSERNVSNDLSNENNLSFLQDDSDYTLTNECETRINPKNNFDQKFDEDLNFSVLQINNEEIVKLESILNENHSKQIHDLISIFSSCSQICHDTFLLYFNKVVNEYISDFSQKKGEDRKFLIIESLFFFLNSETIRFNSIKSLICIKEISNCQGISQLWKILYETGDELTANFLVELYLLSKEHNKFHRFVEMCVARSNYLKNKKLTDHKELPISKLIMKILMINHSKMKKAEGNENVSKEDDDKKLDYFSIFFDGLKEYVKLIDFPSNLLIRIQQTIFSLYSIHDFIPNNVNNQVKKALWKLSLKNLLLHSAMNYLMFCMN</sequence>
<name>A0A1J4L4T9_9EUKA</name>
<organism evidence="1 2">
    <name type="scientific">Tritrichomonas foetus</name>
    <dbReference type="NCBI Taxonomy" id="1144522"/>
    <lineage>
        <taxon>Eukaryota</taxon>
        <taxon>Metamonada</taxon>
        <taxon>Parabasalia</taxon>
        <taxon>Tritrichomonadida</taxon>
        <taxon>Tritrichomonadidae</taxon>
        <taxon>Tritrichomonas</taxon>
    </lineage>
</organism>
<accession>A0A1J4L4T9</accession>
<dbReference type="RefSeq" id="XP_068370085.1">
    <property type="nucleotide sequence ID" value="XM_068496883.1"/>
</dbReference>
<dbReference type="VEuPathDB" id="TrichDB:TRFO_12840"/>
<protein>
    <submittedName>
        <fullName evidence="1">Uncharacterized protein</fullName>
    </submittedName>
</protein>
<dbReference type="GeneID" id="94831587"/>